<sequence>MGASDVVAAVAVAAVAAADAAAVVAAAAVADVAAVAAPVVAADACYSIPDAIQRHPHRNPRNDDVVAYVLSALVISVVQFPEEPISVLALYDWLLLQRHLHLSLHRQLLLCHFVDECLHSLFQLPWLDYHFRSLLRRQQ</sequence>
<protein>
    <submittedName>
        <fullName evidence="2">Putative secreted protein</fullName>
    </submittedName>
</protein>
<dbReference type="AlphaFoldDB" id="A0A2M4D6G8"/>
<accession>A0A2M4D6G8</accession>
<organism evidence="2">
    <name type="scientific">Anopheles darlingi</name>
    <name type="common">Mosquito</name>
    <dbReference type="NCBI Taxonomy" id="43151"/>
    <lineage>
        <taxon>Eukaryota</taxon>
        <taxon>Metazoa</taxon>
        <taxon>Ecdysozoa</taxon>
        <taxon>Arthropoda</taxon>
        <taxon>Hexapoda</taxon>
        <taxon>Insecta</taxon>
        <taxon>Pterygota</taxon>
        <taxon>Neoptera</taxon>
        <taxon>Endopterygota</taxon>
        <taxon>Diptera</taxon>
        <taxon>Nematocera</taxon>
        <taxon>Culicoidea</taxon>
        <taxon>Culicidae</taxon>
        <taxon>Anophelinae</taxon>
        <taxon>Anopheles</taxon>
    </lineage>
</organism>
<reference evidence="2" key="1">
    <citation type="submission" date="2018-01" db="EMBL/GenBank/DDBJ databases">
        <title>An insight into the sialome of Amazonian anophelines.</title>
        <authorList>
            <person name="Ribeiro J.M."/>
            <person name="Scarpassa V."/>
            <person name="Calvo E."/>
        </authorList>
    </citation>
    <scope>NUCLEOTIDE SEQUENCE</scope>
</reference>
<keyword evidence="1" id="KW-0732">Signal</keyword>
<proteinExistence type="predicted"/>
<dbReference type="EMBL" id="GGFL01008994">
    <property type="protein sequence ID" value="MBW73172.1"/>
    <property type="molecule type" value="Transcribed_RNA"/>
</dbReference>
<evidence type="ECO:0000256" key="1">
    <source>
        <dbReference type="SAM" id="SignalP"/>
    </source>
</evidence>
<name>A0A2M4D6G8_ANODA</name>
<evidence type="ECO:0000313" key="2">
    <source>
        <dbReference type="EMBL" id="MBW73172.1"/>
    </source>
</evidence>
<feature type="signal peptide" evidence="1">
    <location>
        <begin position="1"/>
        <end position="20"/>
    </location>
</feature>
<feature type="chain" id="PRO_5014792188" evidence="1">
    <location>
        <begin position="21"/>
        <end position="139"/>
    </location>
</feature>